<evidence type="ECO:0000256" key="1">
    <source>
        <dbReference type="ARBA" id="ARBA00023015"/>
    </source>
</evidence>
<keyword evidence="4" id="KW-1133">Transmembrane helix</keyword>
<feature type="transmembrane region" description="Helical" evidence="4">
    <location>
        <begin position="258"/>
        <end position="278"/>
    </location>
</feature>
<dbReference type="PROSITE" id="PS50043">
    <property type="entry name" value="HTH_LUXR_2"/>
    <property type="match status" value="1"/>
</dbReference>
<feature type="transmembrane region" description="Helical" evidence="4">
    <location>
        <begin position="86"/>
        <end position="107"/>
    </location>
</feature>
<feature type="transmembrane region" description="Helical" evidence="4">
    <location>
        <begin position="144"/>
        <end position="165"/>
    </location>
</feature>
<dbReference type="CDD" id="cd06170">
    <property type="entry name" value="LuxR_C_like"/>
    <property type="match status" value="1"/>
</dbReference>
<dbReference type="SMART" id="SM00421">
    <property type="entry name" value="HTH_LUXR"/>
    <property type="match status" value="1"/>
</dbReference>
<keyword evidence="2" id="KW-0238">DNA-binding</keyword>
<dbReference type="PANTHER" id="PTHR44688">
    <property type="entry name" value="DNA-BINDING TRANSCRIPTIONAL ACTIVATOR DEVR_DOSR"/>
    <property type="match status" value="1"/>
</dbReference>
<dbReference type="Proteomes" id="UP001487305">
    <property type="component" value="Unassembled WGS sequence"/>
</dbReference>
<feature type="transmembrane region" description="Helical" evidence="4">
    <location>
        <begin position="12"/>
        <end position="34"/>
    </location>
</feature>
<feature type="transmembrane region" description="Helical" evidence="4">
    <location>
        <begin position="285"/>
        <end position="304"/>
    </location>
</feature>
<dbReference type="InterPro" id="IPR036388">
    <property type="entry name" value="WH-like_DNA-bd_sf"/>
</dbReference>
<keyword evidence="7" id="KW-1185">Reference proteome</keyword>
<dbReference type="Gene3D" id="1.10.10.10">
    <property type="entry name" value="Winged helix-like DNA-binding domain superfamily/Winged helix DNA-binding domain"/>
    <property type="match status" value="1"/>
</dbReference>
<dbReference type="InterPro" id="IPR016032">
    <property type="entry name" value="Sig_transdc_resp-reg_C-effctor"/>
</dbReference>
<feature type="transmembrane region" description="Helical" evidence="4">
    <location>
        <begin position="375"/>
        <end position="393"/>
    </location>
</feature>
<keyword evidence="4" id="KW-0812">Transmembrane</keyword>
<feature type="transmembrane region" description="Helical" evidence="4">
    <location>
        <begin position="316"/>
        <end position="336"/>
    </location>
</feature>
<evidence type="ECO:0000256" key="2">
    <source>
        <dbReference type="ARBA" id="ARBA00023125"/>
    </source>
</evidence>
<dbReference type="PANTHER" id="PTHR44688:SF16">
    <property type="entry name" value="DNA-BINDING TRANSCRIPTIONAL ACTIVATOR DEVR_DOSR"/>
    <property type="match status" value="1"/>
</dbReference>
<feature type="transmembrane region" description="Helical" evidence="4">
    <location>
        <begin position="113"/>
        <end position="137"/>
    </location>
</feature>
<comment type="caution">
    <text evidence="6">The sequence shown here is derived from an EMBL/GenBank/DDBJ whole genome shotgun (WGS) entry which is preliminary data.</text>
</comment>
<feature type="transmembrane region" description="Helical" evidence="4">
    <location>
        <begin position="226"/>
        <end position="246"/>
    </location>
</feature>
<sequence>MQCAIVSLMEKLLNKFTGNISPVALLVSSFYWSWFDVVPFSPALFYAAGVPVDTLPLTLSLAVSVVALGVLAVQPQLRVAVTRADVFAVSSLVCGAGGSLLVYSGALTASLPLLIAGSLLIGVYQGMGILAVGCLITCQGTTNALVHIATALPFNILAILLVMFLQPLPSAVFAFLLPLCSSCCYAVFSVRKRNRALVDALVIEGRKREKAAISNRGRRFARYNPYFLAILLVVCSSFGFVNYRTVFVGGAGEGAFDYLSLAIRAVVSLAVLVGYIRYSQRPYSILRIALLLMVLGLFATPSLAMLDSSDSLLPEGLFLAGYACFDLVIWAIIIILSGKANMSILKTICVVDTVDQLGIFLGTLLGAWYGEGNTALVACIVFGGLLLVLMLGFTEKKDPVNDDLSALEVEFALAADAAEERGAPQERAVPAMPSASESAIAALADRHFLTKREAEVLSFLVAGRSGPYISEQLCVSDNTVKSHVRHIYTKLDVHNRQELIDLVMHQ</sequence>
<evidence type="ECO:0000256" key="3">
    <source>
        <dbReference type="ARBA" id="ARBA00023163"/>
    </source>
</evidence>
<gene>
    <name evidence="6" type="ORF">AAA083_11100</name>
</gene>
<dbReference type="EMBL" id="JBBNOP010000009">
    <property type="protein sequence ID" value="MEQ3363518.1"/>
    <property type="molecule type" value="Genomic_DNA"/>
</dbReference>
<proteinExistence type="predicted"/>
<dbReference type="Pfam" id="PF00196">
    <property type="entry name" value="GerE"/>
    <property type="match status" value="1"/>
</dbReference>
<evidence type="ECO:0000313" key="7">
    <source>
        <dbReference type="Proteomes" id="UP001487305"/>
    </source>
</evidence>
<reference evidence="6 7" key="1">
    <citation type="submission" date="2024-04" db="EMBL/GenBank/DDBJ databases">
        <title>Human intestinal bacterial collection.</title>
        <authorList>
            <person name="Pauvert C."/>
            <person name="Hitch T.C.A."/>
            <person name="Clavel T."/>
        </authorList>
    </citation>
    <scope>NUCLEOTIDE SEQUENCE [LARGE SCALE GENOMIC DNA]</scope>
    <source>
        <strain evidence="6 7">CLA-KB-H42</strain>
    </source>
</reference>
<feature type="transmembrane region" description="Helical" evidence="4">
    <location>
        <begin position="54"/>
        <end position="74"/>
    </location>
</feature>
<name>A0ABV1JEK9_9ACTN</name>
<dbReference type="SUPFAM" id="SSF46894">
    <property type="entry name" value="C-terminal effector domain of the bipartite response regulators"/>
    <property type="match status" value="1"/>
</dbReference>
<accession>A0ABV1JEK9</accession>
<keyword evidence="3" id="KW-0804">Transcription</keyword>
<evidence type="ECO:0000313" key="6">
    <source>
        <dbReference type="EMBL" id="MEQ3363518.1"/>
    </source>
</evidence>
<evidence type="ECO:0000259" key="5">
    <source>
        <dbReference type="PROSITE" id="PS50043"/>
    </source>
</evidence>
<evidence type="ECO:0000256" key="4">
    <source>
        <dbReference type="SAM" id="Phobius"/>
    </source>
</evidence>
<feature type="transmembrane region" description="Helical" evidence="4">
    <location>
        <begin position="171"/>
        <end position="188"/>
    </location>
</feature>
<organism evidence="6 7">
    <name type="scientific">Raoultibacter massiliensis</name>
    <dbReference type="NCBI Taxonomy" id="1852371"/>
    <lineage>
        <taxon>Bacteria</taxon>
        <taxon>Bacillati</taxon>
        <taxon>Actinomycetota</taxon>
        <taxon>Coriobacteriia</taxon>
        <taxon>Eggerthellales</taxon>
        <taxon>Eggerthellaceae</taxon>
        <taxon>Raoultibacter</taxon>
    </lineage>
</organism>
<keyword evidence="1" id="KW-0805">Transcription regulation</keyword>
<dbReference type="RefSeq" id="WP_180963398.1">
    <property type="nucleotide sequence ID" value="NZ_JBBNOP010000009.1"/>
</dbReference>
<dbReference type="PRINTS" id="PR00038">
    <property type="entry name" value="HTHLUXR"/>
</dbReference>
<feature type="transmembrane region" description="Helical" evidence="4">
    <location>
        <begin position="348"/>
        <end position="369"/>
    </location>
</feature>
<protein>
    <submittedName>
        <fullName evidence="6">LuxR C-terminal-related transcriptional regulator</fullName>
    </submittedName>
</protein>
<keyword evidence="4" id="KW-0472">Membrane</keyword>
<dbReference type="InterPro" id="IPR000792">
    <property type="entry name" value="Tscrpt_reg_LuxR_C"/>
</dbReference>
<feature type="domain" description="HTH luxR-type" evidence="5">
    <location>
        <begin position="442"/>
        <end position="506"/>
    </location>
</feature>